<dbReference type="GO" id="GO:0016787">
    <property type="term" value="F:hydrolase activity"/>
    <property type="evidence" value="ECO:0007669"/>
    <property type="project" value="UniProtKB-KW"/>
</dbReference>
<dbReference type="Gene3D" id="3.40.50.1820">
    <property type="entry name" value="alpha/beta hydrolase"/>
    <property type="match status" value="1"/>
</dbReference>
<sequence length="274" mass="31029">MMNHAFFTTEISDPRFESQGIRHITVKSKNLPGRGDVSVYVPKGMEAERNLPIVTLLHGVYGSHWAWSMKAGVHLTLQAMIEAGEVQPMVLAMPSDALFEDGSGYLPHHNANYEAWIVEDVPAALIQLIPQVSGSSVQFISGLSMGGYGALRLGAKYPTQYKAFSGLSSITRFEEIESFYEPGRFQSLQQAVVRQESVLEVLLRNRHHIGPFHFDCGLTDPLIAANRELHRALDEYGIIHSYQENPGKHEWSYWEKYIRDSFLFFRENMRIVNS</sequence>
<dbReference type="EMBL" id="QGDT01000015">
    <property type="protein sequence ID" value="PWJ55009.1"/>
    <property type="molecule type" value="Genomic_DNA"/>
</dbReference>
<keyword evidence="1" id="KW-0378">Hydrolase</keyword>
<evidence type="ECO:0000313" key="2">
    <source>
        <dbReference type="Proteomes" id="UP000245880"/>
    </source>
</evidence>
<evidence type="ECO:0000313" key="1">
    <source>
        <dbReference type="EMBL" id="PWJ55009.1"/>
    </source>
</evidence>
<dbReference type="GO" id="GO:0016747">
    <property type="term" value="F:acyltransferase activity, transferring groups other than amino-acyl groups"/>
    <property type="evidence" value="ECO:0007669"/>
    <property type="project" value="TreeGrafter"/>
</dbReference>
<accession>A0A316AC63</accession>
<dbReference type="PANTHER" id="PTHR48098:SF1">
    <property type="entry name" value="DIACYLGLYCEROL ACYLTRANSFERASE_MYCOLYLTRANSFERASE AG85A"/>
    <property type="match status" value="1"/>
</dbReference>
<dbReference type="InterPro" id="IPR000801">
    <property type="entry name" value="Esterase-like"/>
</dbReference>
<organism evidence="1 2">
    <name type="scientific">Dyadobacter jejuensis</name>
    <dbReference type="NCBI Taxonomy" id="1082580"/>
    <lineage>
        <taxon>Bacteria</taxon>
        <taxon>Pseudomonadati</taxon>
        <taxon>Bacteroidota</taxon>
        <taxon>Cytophagia</taxon>
        <taxon>Cytophagales</taxon>
        <taxon>Spirosomataceae</taxon>
        <taxon>Dyadobacter</taxon>
    </lineage>
</organism>
<reference evidence="1 2" key="1">
    <citation type="submission" date="2018-03" db="EMBL/GenBank/DDBJ databases">
        <title>Genomic Encyclopedia of Archaeal and Bacterial Type Strains, Phase II (KMG-II): from individual species to whole genera.</title>
        <authorList>
            <person name="Goeker M."/>
        </authorList>
    </citation>
    <scope>NUCLEOTIDE SEQUENCE [LARGE SCALE GENOMIC DNA]</scope>
    <source>
        <strain evidence="1 2">DSM 100346</strain>
    </source>
</reference>
<dbReference type="PANTHER" id="PTHR48098">
    <property type="entry name" value="ENTEROCHELIN ESTERASE-RELATED"/>
    <property type="match status" value="1"/>
</dbReference>
<dbReference type="Proteomes" id="UP000245880">
    <property type="component" value="Unassembled WGS sequence"/>
</dbReference>
<dbReference type="InterPro" id="IPR050583">
    <property type="entry name" value="Mycobacterial_A85_antigen"/>
</dbReference>
<dbReference type="Pfam" id="PF00756">
    <property type="entry name" value="Esterase"/>
    <property type="match status" value="1"/>
</dbReference>
<gene>
    <name evidence="1" type="ORF">CLV98_11528</name>
</gene>
<dbReference type="RefSeq" id="WP_310588742.1">
    <property type="nucleotide sequence ID" value="NZ_QGDT01000015.1"/>
</dbReference>
<dbReference type="InterPro" id="IPR029058">
    <property type="entry name" value="AB_hydrolase_fold"/>
</dbReference>
<name>A0A316AC63_9BACT</name>
<dbReference type="SUPFAM" id="SSF53474">
    <property type="entry name" value="alpha/beta-Hydrolases"/>
    <property type="match status" value="1"/>
</dbReference>
<proteinExistence type="predicted"/>
<dbReference type="AlphaFoldDB" id="A0A316AC63"/>
<comment type="caution">
    <text evidence="1">The sequence shown here is derived from an EMBL/GenBank/DDBJ whole genome shotgun (WGS) entry which is preliminary data.</text>
</comment>
<keyword evidence="2" id="KW-1185">Reference proteome</keyword>
<protein>
    <submittedName>
        <fullName evidence="1">S-formylglutathione hydrolase FrmB</fullName>
    </submittedName>
</protein>